<feature type="compositionally biased region" description="Low complexity" evidence="1">
    <location>
        <begin position="153"/>
        <end position="162"/>
    </location>
</feature>
<accession>A0A835SZW6</accession>
<name>A0A835SZW6_CHLIN</name>
<keyword evidence="2" id="KW-0732">Signal</keyword>
<feature type="compositionally biased region" description="Low complexity" evidence="1">
    <location>
        <begin position="73"/>
        <end position="87"/>
    </location>
</feature>
<organism evidence="3 4">
    <name type="scientific">Chlamydomonas incerta</name>
    <dbReference type="NCBI Taxonomy" id="51695"/>
    <lineage>
        <taxon>Eukaryota</taxon>
        <taxon>Viridiplantae</taxon>
        <taxon>Chlorophyta</taxon>
        <taxon>core chlorophytes</taxon>
        <taxon>Chlorophyceae</taxon>
        <taxon>CS clade</taxon>
        <taxon>Chlamydomonadales</taxon>
        <taxon>Chlamydomonadaceae</taxon>
        <taxon>Chlamydomonas</taxon>
    </lineage>
</organism>
<dbReference type="Proteomes" id="UP000650467">
    <property type="component" value="Unassembled WGS sequence"/>
</dbReference>
<reference evidence="3" key="1">
    <citation type="journal article" date="2020" name="bioRxiv">
        <title>Comparative genomics of Chlamydomonas.</title>
        <authorList>
            <person name="Craig R.J."/>
            <person name="Hasan A.R."/>
            <person name="Ness R.W."/>
            <person name="Keightley P.D."/>
        </authorList>
    </citation>
    <scope>NUCLEOTIDE SEQUENCE</scope>
    <source>
        <strain evidence="3">SAG 7.73</strain>
    </source>
</reference>
<dbReference type="EMBL" id="JAEHOC010000032">
    <property type="protein sequence ID" value="KAG2428961.1"/>
    <property type="molecule type" value="Genomic_DNA"/>
</dbReference>
<gene>
    <name evidence="3" type="ORF">HXX76_011205</name>
</gene>
<comment type="caution">
    <text evidence="3">The sequence shown here is derived from an EMBL/GenBank/DDBJ whole genome shotgun (WGS) entry which is preliminary data.</text>
</comment>
<keyword evidence="4" id="KW-1185">Reference proteome</keyword>
<dbReference type="AlphaFoldDB" id="A0A835SZW6"/>
<evidence type="ECO:0000256" key="1">
    <source>
        <dbReference type="SAM" id="MobiDB-lite"/>
    </source>
</evidence>
<feature type="region of interest" description="Disordered" evidence="1">
    <location>
        <begin position="126"/>
        <end position="181"/>
    </location>
</feature>
<feature type="region of interest" description="Disordered" evidence="1">
    <location>
        <begin position="735"/>
        <end position="758"/>
    </location>
</feature>
<sequence length="785" mass="81506">MRHRLFATFVGATLTLAVVVAGGRDDLVLSSGDVGVHKCEFQGITGDGRSVRLYVFLTACTRPPAATDDTGAQRRQQGSGSGWQNSSANLYVTGNTFMLVEGEPCTTTQLQQPLDALVWAAGLWNGGGSSSSSSSTSNRRKGLEEAPRVTNVATAQGRGLAAARRRKDQDASDGTGAAAAHEPEAALLAEATRALVAGSEGVLTLRSRLTGTDHRLRLAVHEPYKWRNNPSLRREPGRVTGALTLTPPELQAVARGSADVGDGSSSGSGSGGKDAPALFEVRAAGLDGVCAYTPRRGRRPPPPAPAAPIDLASRVDVGGTAATAGGSREHGGPGAAGVGAPACAWLDPERQAYDAATLDSWREAQRVSAALAAAKKHRAKDRGAAAEARASPPPPPPPLAGTGARPPSYVVVSPYFGLAPGDFVTLLTRHVEYHAQLGVGRHLVYVEEGEEGLAADARVAALVAAGRLELVRWRELPVFNLPAAAATAPAEEGAGARAGASEDGGAVEGARRHPYASQILTYNHALLALWHEAAVVAVLDLDEFVVTSAPQPLEAALRACSPRGRYPPGALWVPRRSLLCTDCWGQAAGAAQALGAGAGAGGDGSVAAMTGLAGAQLRNATLAAEAATLERRLWLQAGGQAAVGVAGGSQAHHPLESYRHWFLGWHHKSVMYSHLVTYFGVHLAYIEEGAAGQGQGQVPNEGGLHPHTICRLGCMWVAHLETQLGPRVRSPLEALAQHNSKGEAEKRTAGGGGAGGKKQKVTAVEGRYWWALQRWLGRPAAGRGL</sequence>
<feature type="chain" id="PRO_5032834726" description="Glycosyltransferase family 92 protein" evidence="2">
    <location>
        <begin position="18"/>
        <end position="785"/>
    </location>
</feature>
<evidence type="ECO:0000256" key="2">
    <source>
        <dbReference type="SAM" id="SignalP"/>
    </source>
</evidence>
<protein>
    <recommendedName>
        <fullName evidence="5">Glycosyltransferase family 92 protein</fullName>
    </recommendedName>
</protein>
<feature type="region of interest" description="Disordered" evidence="1">
    <location>
        <begin position="255"/>
        <end position="275"/>
    </location>
</feature>
<feature type="region of interest" description="Disordered" evidence="1">
    <location>
        <begin position="292"/>
        <end position="313"/>
    </location>
</feature>
<feature type="region of interest" description="Disordered" evidence="1">
    <location>
        <begin position="374"/>
        <end position="404"/>
    </location>
</feature>
<evidence type="ECO:0008006" key="5">
    <source>
        <dbReference type="Google" id="ProtNLM"/>
    </source>
</evidence>
<feature type="signal peptide" evidence="2">
    <location>
        <begin position="1"/>
        <end position="17"/>
    </location>
</feature>
<proteinExistence type="predicted"/>
<evidence type="ECO:0000313" key="3">
    <source>
        <dbReference type="EMBL" id="KAG2428961.1"/>
    </source>
</evidence>
<evidence type="ECO:0000313" key="4">
    <source>
        <dbReference type="Proteomes" id="UP000650467"/>
    </source>
</evidence>
<feature type="region of interest" description="Disordered" evidence="1">
    <location>
        <begin position="65"/>
        <end position="87"/>
    </location>
</feature>
<dbReference type="OrthoDB" id="537403at2759"/>